<dbReference type="EMBL" id="JAPDGR010000110">
    <property type="protein sequence ID" value="KAJ2996047.1"/>
    <property type="molecule type" value="Genomic_DNA"/>
</dbReference>
<protein>
    <submittedName>
        <fullName evidence="1">Uncharacterized protein</fullName>
    </submittedName>
</protein>
<comment type="caution">
    <text evidence="1">The sequence shown here is derived from an EMBL/GenBank/DDBJ whole genome shotgun (WGS) entry which is preliminary data.</text>
</comment>
<evidence type="ECO:0000313" key="2">
    <source>
        <dbReference type="Proteomes" id="UP001143856"/>
    </source>
</evidence>
<name>A0ACC1PNC5_9PEZI</name>
<reference evidence="1" key="1">
    <citation type="submission" date="2022-10" db="EMBL/GenBank/DDBJ databases">
        <title>Genome Sequence of Xylaria curta.</title>
        <authorList>
            <person name="Buettner E."/>
        </authorList>
    </citation>
    <scope>NUCLEOTIDE SEQUENCE</scope>
    <source>
        <strain evidence="1">Babe10</strain>
    </source>
</reference>
<proteinExistence type="predicted"/>
<gene>
    <name evidence="1" type="ORF">NUW58_g1098</name>
</gene>
<keyword evidence="2" id="KW-1185">Reference proteome</keyword>
<accession>A0ACC1PNC5</accession>
<organism evidence="1 2">
    <name type="scientific">Xylaria curta</name>
    <dbReference type="NCBI Taxonomy" id="42375"/>
    <lineage>
        <taxon>Eukaryota</taxon>
        <taxon>Fungi</taxon>
        <taxon>Dikarya</taxon>
        <taxon>Ascomycota</taxon>
        <taxon>Pezizomycotina</taxon>
        <taxon>Sordariomycetes</taxon>
        <taxon>Xylariomycetidae</taxon>
        <taxon>Xylariales</taxon>
        <taxon>Xylariaceae</taxon>
        <taxon>Xylaria</taxon>
    </lineage>
</organism>
<sequence>MTSKPNVVASLVQQEFEKLPAKRKPVIRDNGLHEWVPLSGIVAEGIIYFSPLLYSHSILDKYGKFTCLSLATGMKCLPSSKLAQAQGNVLHDWHAEILAIRAFNCFVLDECRRLASGSESSSDFIRWRSSAEMSDTIDLSDSRHDEINWHGQPFAWREDVLLHMYCSEAPYRVLTPAAGGDASMELTMASQADATPWAVPGIPLQGKYSSPDSIVPTPAPLEPNTVLPGRAYFSRLGIVRRKPSRGDAPPTLSKSCSDKLSLHQCTSLLSSLTSLLVSPDHAYISTLILPVSQYSASGCRRAFSDGHGTVEGKNEEARMASLAAQNRSQNRNSGYAFHPFDVRTTGLEFVFSRRSAALRLSSSPSSLSSPMELDVGSGPNIKIIPCNLSLAVTASSREETTLNGVLQGHKASEAHVRGASFTSRRRMWSLAAEVVGLIGNDVSNIRHIGRALGVTSPNSSSTSISEIPLTTKRTYGDVKNSPTLAPRRRAKDAARQLALKGWVRNLGDEDFML</sequence>
<evidence type="ECO:0000313" key="1">
    <source>
        <dbReference type="EMBL" id="KAJ2996047.1"/>
    </source>
</evidence>
<dbReference type="Proteomes" id="UP001143856">
    <property type="component" value="Unassembled WGS sequence"/>
</dbReference>